<dbReference type="SUPFAM" id="SSF53474">
    <property type="entry name" value="alpha/beta-Hydrolases"/>
    <property type="match status" value="1"/>
</dbReference>
<proteinExistence type="predicted"/>
<dbReference type="GO" id="GO:0006508">
    <property type="term" value="P:proteolysis"/>
    <property type="evidence" value="ECO:0007669"/>
    <property type="project" value="InterPro"/>
</dbReference>
<keyword evidence="1" id="KW-0732">Signal</keyword>
<dbReference type="PANTHER" id="PTHR11731">
    <property type="entry name" value="PROTEASE FAMILY S9B,C DIPEPTIDYL-PEPTIDASE IV-RELATED"/>
    <property type="match status" value="1"/>
</dbReference>
<feature type="domain" description="Peptidase S9 prolyl oligopeptidase catalytic" evidence="2">
    <location>
        <begin position="562"/>
        <end position="757"/>
    </location>
</feature>
<dbReference type="InterPro" id="IPR029058">
    <property type="entry name" value="AB_hydrolase_fold"/>
</dbReference>
<accession>A0A443Z7J3</accession>
<dbReference type="Gene3D" id="2.140.10.30">
    <property type="entry name" value="Dipeptidylpeptidase IV, N-terminal domain"/>
    <property type="match status" value="1"/>
</dbReference>
<evidence type="ECO:0000259" key="2">
    <source>
        <dbReference type="Pfam" id="PF00326"/>
    </source>
</evidence>
<dbReference type="RefSeq" id="WP_128351157.1">
    <property type="nucleotide sequence ID" value="NZ_RSFE01000001.1"/>
</dbReference>
<sequence length="758" mass="86235">MRIAVVLITCVALLGTSFSPSAAAQSAATIEAVEALSIERIFSAPNLTTSAPQQIKFSPSGTHVSYLAGSAEHPNVLDLWLYDVRENQHQRIVKAADLTDPNQKLSAEEQARRERLRVRSSGIVDYYWAPDSTAILFPVNGQLYLFDRATKQAKKLTDDNVFATDIRFSPQGNFVSFVHDYNLFVIDRTTNKTHQLTQRSHANEQFATAEFVAQEEMKRMTGYWWSPDETHLAVTRIDLSPVDVQRRVDVHADRSELVEQRYPAAGTANVDIDLGLMQLPNFEAETVQKPEVKWLGLEKNHPAGYLARVNWLPDSKSISYQWQNRAQNRLTLYRQQLTEKAPEAMIEETSTSWINLNDDLYFLNDSRYFIWASERSGFKHLYLYRTDGSLIRQLTSGDWMVDSLSHVDEITGVVYFTGRKQSPLERHLYRVNLNTTTPGQPSQLSTRAGMHQVVFASDGRSYIDYFSSARQPPQVSLHGPTGQRITWLHENRLDQQHPLSPYLATWSFPEFGHINAADGQRLYYQINKPAQIADNQNHPAVVLVYGGPRAQRVTNSWGDYFTQYLVQQGYVVFKLDNRGSGNRGRQFETGIYRQLSMLEVDDQKLGAQWLAQQPYVNANQIGVFGHSYGGYMALHLIMRAPELFSAAVAGAPVTDWALYDTHYTERYMGTPQDNPEGYQQANVLSYADALEQPLLIYHGMADDNVLFSHTALLTHRLQQSMLPFEMMAYPGKAHGIRGREASIHRYSMIAEFFSRHLR</sequence>
<dbReference type="OrthoDB" id="9812921at2"/>
<protein>
    <submittedName>
        <fullName evidence="4">S9 family peptidase</fullName>
    </submittedName>
</protein>
<dbReference type="PANTHER" id="PTHR11731:SF193">
    <property type="entry name" value="DIPEPTIDYL PEPTIDASE 9"/>
    <property type="match status" value="1"/>
</dbReference>
<dbReference type="SUPFAM" id="SSF82171">
    <property type="entry name" value="DPP6 N-terminal domain-like"/>
    <property type="match status" value="1"/>
</dbReference>
<dbReference type="AlphaFoldDB" id="A0A443Z7J3"/>
<evidence type="ECO:0000259" key="3">
    <source>
        <dbReference type="Pfam" id="PF00930"/>
    </source>
</evidence>
<dbReference type="Pfam" id="PF00930">
    <property type="entry name" value="DPPIV_N"/>
    <property type="match status" value="1"/>
</dbReference>
<keyword evidence="5" id="KW-1185">Reference proteome</keyword>
<dbReference type="InterPro" id="IPR002469">
    <property type="entry name" value="Peptidase_S9B_N"/>
</dbReference>
<comment type="caution">
    <text evidence="4">The sequence shown here is derived from an EMBL/GenBank/DDBJ whole genome shotgun (WGS) entry which is preliminary data.</text>
</comment>
<gene>
    <name evidence="4" type="ORF">EGC76_00990</name>
</gene>
<dbReference type="GO" id="GO:0008239">
    <property type="term" value="F:dipeptidyl-peptidase activity"/>
    <property type="evidence" value="ECO:0007669"/>
    <property type="project" value="TreeGrafter"/>
</dbReference>
<organism evidence="4 5">
    <name type="scientific">Pseudidiomarina gelatinasegens</name>
    <dbReference type="NCBI Taxonomy" id="2487740"/>
    <lineage>
        <taxon>Bacteria</taxon>
        <taxon>Pseudomonadati</taxon>
        <taxon>Pseudomonadota</taxon>
        <taxon>Gammaproteobacteria</taxon>
        <taxon>Alteromonadales</taxon>
        <taxon>Idiomarinaceae</taxon>
        <taxon>Pseudidiomarina</taxon>
    </lineage>
</organism>
<dbReference type="GO" id="GO:0008236">
    <property type="term" value="F:serine-type peptidase activity"/>
    <property type="evidence" value="ECO:0007669"/>
    <property type="project" value="InterPro"/>
</dbReference>
<feature type="chain" id="PRO_5019512846" evidence="1">
    <location>
        <begin position="23"/>
        <end position="758"/>
    </location>
</feature>
<dbReference type="EMBL" id="RSFE01000001">
    <property type="protein sequence ID" value="RWU12829.1"/>
    <property type="molecule type" value="Genomic_DNA"/>
</dbReference>
<dbReference type="Gene3D" id="3.40.50.1820">
    <property type="entry name" value="alpha/beta hydrolase"/>
    <property type="match status" value="1"/>
</dbReference>
<evidence type="ECO:0000256" key="1">
    <source>
        <dbReference type="SAM" id="SignalP"/>
    </source>
</evidence>
<dbReference type="Proteomes" id="UP000288789">
    <property type="component" value="Unassembled WGS sequence"/>
</dbReference>
<dbReference type="InterPro" id="IPR050278">
    <property type="entry name" value="Serine_Prot_S9B/DPPIV"/>
</dbReference>
<evidence type="ECO:0000313" key="4">
    <source>
        <dbReference type="EMBL" id="RWU12829.1"/>
    </source>
</evidence>
<reference evidence="4 5" key="1">
    <citation type="submission" date="2018-12" db="EMBL/GenBank/DDBJ databases">
        <authorList>
            <person name="Li A."/>
            <person name="Zhang M."/>
            <person name="Zhu H."/>
        </authorList>
    </citation>
    <scope>NUCLEOTIDE SEQUENCE [LARGE SCALE GENOMIC DNA]</scope>
    <source>
        <strain evidence="4 5">R04H25</strain>
    </source>
</reference>
<dbReference type="Pfam" id="PF00326">
    <property type="entry name" value="Peptidase_S9"/>
    <property type="match status" value="1"/>
</dbReference>
<feature type="signal peptide" evidence="1">
    <location>
        <begin position="1"/>
        <end position="22"/>
    </location>
</feature>
<dbReference type="InterPro" id="IPR001375">
    <property type="entry name" value="Peptidase_S9_cat"/>
</dbReference>
<feature type="domain" description="Dipeptidylpeptidase IV N-terminal" evidence="3">
    <location>
        <begin position="138"/>
        <end position="473"/>
    </location>
</feature>
<name>A0A443Z7J3_9GAMM</name>
<evidence type="ECO:0000313" key="5">
    <source>
        <dbReference type="Proteomes" id="UP000288789"/>
    </source>
</evidence>